<dbReference type="InterPro" id="IPR011990">
    <property type="entry name" value="TPR-like_helical_dom_sf"/>
</dbReference>
<dbReference type="InterPro" id="IPR051012">
    <property type="entry name" value="CellSynth/LPSAsmb/PSIAsmb"/>
</dbReference>
<dbReference type="Proteomes" id="UP000324233">
    <property type="component" value="Chromosome"/>
</dbReference>
<feature type="repeat" description="TPR" evidence="3">
    <location>
        <begin position="114"/>
        <end position="147"/>
    </location>
</feature>
<keyword evidence="4" id="KW-0472">Membrane</keyword>
<evidence type="ECO:0000256" key="2">
    <source>
        <dbReference type="ARBA" id="ARBA00022803"/>
    </source>
</evidence>
<evidence type="ECO:0000313" key="6">
    <source>
        <dbReference type="Proteomes" id="UP000324233"/>
    </source>
</evidence>
<keyword evidence="4" id="KW-1133">Transmembrane helix</keyword>
<dbReference type="SMART" id="SM00028">
    <property type="entry name" value="TPR"/>
    <property type="match status" value="3"/>
</dbReference>
<dbReference type="EMBL" id="CP042997">
    <property type="protein sequence ID" value="QEH35286.1"/>
    <property type="molecule type" value="Genomic_DNA"/>
</dbReference>
<keyword evidence="2 3" id="KW-0802">TPR repeat</keyword>
<keyword evidence="1" id="KW-0677">Repeat</keyword>
<reference evidence="5 6" key="1">
    <citation type="submission" date="2019-08" db="EMBL/GenBank/DDBJ databases">
        <title>Deep-cultivation of Planctomycetes and their phenomic and genomic characterization uncovers novel biology.</title>
        <authorList>
            <person name="Wiegand S."/>
            <person name="Jogler M."/>
            <person name="Boedeker C."/>
            <person name="Pinto D."/>
            <person name="Vollmers J."/>
            <person name="Rivas-Marin E."/>
            <person name="Kohn T."/>
            <person name="Peeters S.H."/>
            <person name="Heuer A."/>
            <person name="Rast P."/>
            <person name="Oberbeckmann S."/>
            <person name="Bunk B."/>
            <person name="Jeske O."/>
            <person name="Meyerdierks A."/>
            <person name="Storesund J.E."/>
            <person name="Kallscheuer N."/>
            <person name="Luecker S."/>
            <person name="Lage O.M."/>
            <person name="Pohl T."/>
            <person name="Merkel B.J."/>
            <person name="Hornburger P."/>
            <person name="Mueller R.-W."/>
            <person name="Bruemmer F."/>
            <person name="Labrenz M."/>
            <person name="Spormann A.M."/>
            <person name="Op den Camp H."/>
            <person name="Overmann J."/>
            <person name="Amann R."/>
            <person name="Jetten M.S.M."/>
            <person name="Mascher T."/>
            <person name="Medema M.H."/>
            <person name="Devos D.P."/>
            <person name="Kaster A.-K."/>
            <person name="Ovreas L."/>
            <person name="Rohde M."/>
            <person name="Galperin M.Y."/>
            <person name="Jogler C."/>
        </authorList>
    </citation>
    <scope>NUCLEOTIDE SEQUENCE [LARGE SCALE GENOMIC DNA]</scope>
    <source>
        <strain evidence="5 6">OJF2</strain>
    </source>
</reference>
<accession>A0A5B9W3U2</accession>
<evidence type="ECO:0000256" key="1">
    <source>
        <dbReference type="ARBA" id="ARBA00022737"/>
    </source>
</evidence>
<name>A0A5B9W3U2_9BACT</name>
<gene>
    <name evidence="5" type="ORF">OJF2_38340</name>
</gene>
<dbReference type="PROSITE" id="PS50005">
    <property type="entry name" value="TPR"/>
    <property type="match status" value="1"/>
</dbReference>
<protein>
    <submittedName>
        <fullName evidence="5">Tetratricopeptide repeat protein</fullName>
    </submittedName>
</protein>
<evidence type="ECO:0000256" key="3">
    <source>
        <dbReference type="PROSITE-ProRule" id="PRU00339"/>
    </source>
</evidence>
<dbReference type="OrthoDB" id="254846at2"/>
<dbReference type="AlphaFoldDB" id="A0A5B9W3U2"/>
<evidence type="ECO:0000313" key="5">
    <source>
        <dbReference type="EMBL" id="QEH35286.1"/>
    </source>
</evidence>
<keyword evidence="4" id="KW-0812">Transmembrane</keyword>
<keyword evidence="6" id="KW-1185">Reference proteome</keyword>
<dbReference type="PANTHER" id="PTHR45586:SF1">
    <property type="entry name" value="LIPOPOLYSACCHARIDE ASSEMBLY PROTEIN B"/>
    <property type="match status" value="1"/>
</dbReference>
<sequence>MAGESADLAPAGGTPGVRVRIFLAALIALAGGGALAFSFWHAATPDLAEICALARRGEFDRAEALLSDRLRDDPGDPKAHLLMAQFSMDRPDPRPEAALEHLGRLRPKTREEEALLRFSEGKARYQLKEYGAAEALWYRALELDPRVPEAGWALLDLLDFEGRNDEAHELGMRLFEHEPHPRDRVRLLLEMVRMEVEHIDNGSRVQTFEPAWKADPSNLRLGMAVGFALLRSGEADRGLEVLKGLLDRNPDSPQARETWLAALMDAHRPEQLKAEVARLPGALREDPRFARFLGAVADGDRDWPTAIRMYRRALEFRPYDGATLYRLRLAARASGDAEELRRADDRLRDFKDAESRLADARKEAMDEPTLGVTPRPALYHKLASLRERVGRLDEARAWHRLVLRDAPGDPTSLAALERLK</sequence>
<evidence type="ECO:0000256" key="4">
    <source>
        <dbReference type="SAM" id="Phobius"/>
    </source>
</evidence>
<dbReference type="RefSeq" id="WP_148595108.1">
    <property type="nucleotide sequence ID" value="NZ_CP042997.1"/>
</dbReference>
<feature type="transmembrane region" description="Helical" evidence="4">
    <location>
        <begin position="21"/>
        <end position="43"/>
    </location>
</feature>
<dbReference type="Gene3D" id="1.25.40.10">
    <property type="entry name" value="Tetratricopeptide repeat domain"/>
    <property type="match status" value="2"/>
</dbReference>
<dbReference type="SUPFAM" id="SSF48452">
    <property type="entry name" value="TPR-like"/>
    <property type="match status" value="2"/>
</dbReference>
<dbReference type="PANTHER" id="PTHR45586">
    <property type="entry name" value="TPR REPEAT-CONTAINING PROTEIN PA4667"/>
    <property type="match status" value="1"/>
</dbReference>
<dbReference type="KEGG" id="agv:OJF2_38340"/>
<organism evidence="5 6">
    <name type="scientific">Aquisphaera giovannonii</name>
    <dbReference type="NCBI Taxonomy" id="406548"/>
    <lineage>
        <taxon>Bacteria</taxon>
        <taxon>Pseudomonadati</taxon>
        <taxon>Planctomycetota</taxon>
        <taxon>Planctomycetia</taxon>
        <taxon>Isosphaerales</taxon>
        <taxon>Isosphaeraceae</taxon>
        <taxon>Aquisphaera</taxon>
    </lineage>
</organism>
<dbReference type="InterPro" id="IPR019734">
    <property type="entry name" value="TPR_rpt"/>
</dbReference>
<proteinExistence type="predicted"/>